<dbReference type="OrthoDB" id="1748430at2759"/>
<protein>
    <recommendedName>
        <fullName evidence="1">Endonuclease/exonuclease/phosphatase domain-containing protein</fullName>
    </recommendedName>
</protein>
<dbReference type="Gene3D" id="3.60.10.10">
    <property type="entry name" value="Endonuclease/exonuclease/phosphatase"/>
    <property type="match status" value="1"/>
</dbReference>
<sequence length="485" mass="55968">MLECVGFGQPTYIPSSEIPYRDKKPRIIFSSETKKTVRQMECVQRQLGMMGCFSVGREGRAGGLALLWQHKVDVSILSYSPRHIDAILKGVDMETFRFTGFYGNPEMRLCRHSWDLLRRIAGSVQGPWIVGGDFNEILEAHEYFGRHFRPMSQMRAFREALEECGLTTIRFQGIFPEVATHHLNYMVSDHLPLLLYLRPSTWSRKHKRFLFEELWTTVEGCQDVISHAWESEMGTIVEKLKACQGSLRRWNKDHVGRIPTKLRSLQRKLDDTQRRSFSPVAEFQHREICKEMDVLLEREEMLWRQRSRVSWMKYGDKNTRFFHEHAKMRGRRNLIQTIVDDQGVWHTSTESIGSAFCDYFQGLFASNGLQEAGAATEVVKPLLTPSQNLRLNQVFSREEIETSLGKMFPTKSPGVDGMLALFYHKYWGVVGNDVVGFCLNVLNGGASVKEINHTLLTLIPKVENPVKVTEFRPISFVYGDLQDDF</sequence>
<dbReference type="InterPro" id="IPR036691">
    <property type="entry name" value="Endo/exonu/phosph_ase_sf"/>
</dbReference>
<dbReference type="PANTHER" id="PTHR35218:SF9">
    <property type="entry name" value="ENDONUCLEASE_EXONUCLEASE_PHOSPHATASE DOMAIN-CONTAINING PROTEIN"/>
    <property type="match status" value="1"/>
</dbReference>
<gene>
    <name evidence="2" type="ORF">ORAREDHAP_LOCUS28838</name>
</gene>
<dbReference type="SUPFAM" id="SSF56219">
    <property type="entry name" value="DNase I-like"/>
    <property type="match status" value="1"/>
</dbReference>
<dbReference type="GO" id="GO:0003824">
    <property type="term" value="F:catalytic activity"/>
    <property type="evidence" value="ECO:0007669"/>
    <property type="project" value="InterPro"/>
</dbReference>
<dbReference type="Proteomes" id="UP000507245">
    <property type="component" value="Unassembled WGS sequence"/>
</dbReference>
<name>A0A6J5X9X9_PRUAR</name>
<organism evidence="2 3">
    <name type="scientific">Prunus armeniaca</name>
    <name type="common">Apricot</name>
    <name type="synonym">Armeniaca vulgaris</name>
    <dbReference type="NCBI Taxonomy" id="36596"/>
    <lineage>
        <taxon>Eukaryota</taxon>
        <taxon>Viridiplantae</taxon>
        <taxon>Streptophyta</taxon>
        <taxon>Embryophyta</taxon>
        <taxon>Tracheophyta</taxon>
        <taxon>Spermatophyta</taxon>
        <taxon>Magnoliopsida</taxon>
        <taxon>eudicotyledons</taxon>
        <taxon>Gunneridae</taxon>
        <taxon>Pentapetalae</taxon>
        <taxon>rosids</taxon>
        <taxon>fabids</taxon>
        <taxon>Rosales</taxon>
        <taxon>Rosaceae</taxon>
        <taxon>Amygdaloideae</taxon>
        <taxon>Amygdaleae</taxon>
        <taxon>Prunus</taxon>
    </lineage>
</organism>
<dbReference type="EMBL" id="CAEKKB010000004">
    <property type="protein sequence ID" value="CAB4308802.1"/>
    <property type="molecule type" value="Genomic_DNA"/>
</dbReference>
<dbReference type="InterPro" id="IPR005135">
    <property type="entry name" value="Endo/exonuclease/phosphatase"/>
</dbReference>
<dbReference type="PANTHER" id="PTHR35218">
    <property type="entry name" value="RNASE H DOMAIN-CONTAINING PROTEIN"/>
    <property type="match status" value="1"/>
</dbReference>
<keyword evidence="3" id="KW-1185">Reference proteome</keyword>
<evidence type="ECO:0000259" key="1">
    <source>
        <dbReference type="Pfam" id="PF03372"/>
    </source>
</evidence>
<dbReference type="Pfam" id="PF03372">
    <property type="entry name" value="Exo_endo_phos"/>
    <property type="match status" value="1"/>
</dbReference>
<feature type="domain" description="Endonuclease/exonuclease/phosphatase" evidence="1">
    <location>
        <begin position="53"/>
        <end position="144"/>
    </location>
</feature>
<dbReference type="AlphaFoldDB" id="A0A6J5X9X9"/>
<proteinExistence type="predicted"/>
<evidence type="ECO:0000313" key="2">
    <source>
        <dbReference type="EMBL" id="CAB4308802.1"/>
    </source>
</evidence>
<evidence type="ECO:0000313" key="3">
    <source>
        <dbReference type="Proteomes" id="UP000507245"/>
    </source>
</evidence>
<reference evidence="3" key="1">
    <citation type="journal article" date="2020" name="Genome Biol.">
        <title>Gamete binning: chromosome-level and haplotype-resolved genome assembly enabled by high-throughput single-cell sequencing of gamete genomes.</title>
        <authorList>
            <person name="Campoy J.A."/>
            <person name="Sun H."/>
            <person name="Goel M."/>
            <person name="Jiao W.-B."/>
            <person name="Folz-Donahue K."/>
            <person name="Wang N."/>
            <person name="Rubio M."/>
            <person name="Liu C."/>
            <person name="Kukat C."/>
            <person name="Ruiz D."/>
            <person name="Huettel B."/>
            <person name="Schneeberger K."/>
        </authorList>
    </citation>
    <scope>NUCLEOTIDE SEQUENCE [LARGE SCALE GENOMIC DNA]</scope>
    <source>
        <strain evidence="3">cv. Rojo Pasion</strain>
    </source>
</reference>
<accession>A0A6J5X9X9</accession>